<feature type="transmembrane region" description="Helical" evidence="10">
    <location>
        <begin position="329"/>
        <end position="347"/>
    </location>
</feature>
<dbReference type="Gene3D" id="1.20.1250.20">
    <property type="entry name" value="MFS general substrate transporter like domains"/>
    <property type="match status" value="2"/>
</dbReference>
<evidence type="ECO:0000313" key="11">
    <source>
        <dbReference type="Proteomes" id="UP000186698"/>
    </source>
</evidence>
<dbReference type="InterPro" id="IPR036259">
    <property type="entry name" value="MFS_trans_sf"/>
</dbReference>
<dbReference type="OrthoDB" id="6509908at2759"/>
<sequence>MTTANQKPPDGGWGWAIVVSSFFVQFLSYGSPMAMGVLYVEWLEAFDEGKGKTAWIGSLANGVGLLASPLCSASVSAFGVRPVVICSGLLVAGGLILSSFAPSLYFLYFSYGCMVGFGCGLSYQATVTATCQYFDKRRGLALGIVSTGASIGTFVYASLMKVLISIYGVDGCLIIIGALSLNILPCGVLMRPLPQDSSPTVEKLVLDKPPDTYHEKEGDPEETQGMLGMVSASETDRSCEMSGTQNWFVVSNPKPAANGDEEKNFCKRLVKTNCQRYLTYWLDTADMFRNRVFTALFLAIFLFDIGGFPAALLLEDVAKSANIPDKSMVVPLVSILGISTAAGKLLLGILADCKRVNTMYLYAFTFLATGLTLFAIPYANTYAVLAVLAGIIGFASGNWSIFPYVTTKTVGLDKLTHAYGILMFFAGVGNCLGPPLVGWCFDMTQTYELAFYLSAICVIVGGLLLFIVELPLWDNCTLKSSQSPPKSHIYKPASKA</sequence>
<dbReference type="AGR" id="Xenbase:XB-GENE-17335895"/>
<evidence type="ECO:0000256" key="7">
    <source>
        <dbReference type="ARBA" id="ARBA00035035"/>
    </source>
</evidence>
<dbReference type="RefSeq" id="XP_018082810.1">
    <property type="nucleotide sequence ID" value="XM_018227321.2"/>
</dbReference>
<dbReference type="RefSeq" id="XP_018082811.1">
    <property type="nucleotide sequence ID" value="XM_018227322.2"/>
</dbReference>
<gene>
    <name evidence="12 13 14 15" type="primary">slc16a9.S</name>
</gene>
<feature type="transmembrane region" description="Helical" evidence="10">
    <location>
        <begin position="417"/>
        <end position="437"/>
    </location>
</feature>
<proteinExistence type="inferred from homology"/>
<comment type="subcellular location">
    <subcellularLocation>
        <location evidence="1">Cell membrane</location>
        <topology evidence="1">Multi-pass membrane protein</topology>
    </subcellularLocation>
</comment>
<dbReference type="GeneID" id="108697363"/>
<evidence type="ECO:0000256" key="8">
    <source>
        <dbReference type="ARBA" id="ARBA00035039"/>
    </source>
</evidence>
<dbReference type="InterPro" id="IPR011701">
    <property type="entry name" value="MFS"/>
</dbReference>
<dbReference type="SUPFAM" id="SSF103473">
    <property type="entry name" value="MFS general substrate transporter"/>
    <property type="match status" value="1"/>
</dbReference>
<evidence type="ECO:0000313" key="12">
    <source>
        <dbReference type="RefSeq" id="XP_018082810.1"/>
    </source>
</evidence>
<dbReference type="Proteomes" id="UP000186698">
    <property type="component" value="Chromosome 7S"/>
</dbReference>
<feature type="transmembrane region" description="Helical" evidence="10">
    <location>
        <begin position="292"/>
        <end position="314"/>
    </location>
</feature>
<feature type="transmembrane region" description="Helical" evidence="10">
    <location>
        <begin position="359"/>
        <end position="376"/>
    </location>
</feature>
<dbReference type="OMA" id="GVLMCFG"/>
<feature type="transmembrane region" description="Helical" evidence="10">
    <location>
        <begin position="106"/>
        <end position="127"/>
    </location>
</feature>
<dbReference type="PANTHER" id="PTHR11360:SF158">
    <property type="entry name" value="MONOCARBOXYLATE TRANSPORTER 9"/>
    <property type="match status" value="1"/>
</dbReference>
<dbReference type="Bgee" id="108697363">
    <property type="expression patterns" value="Expressed in kidney and 11 other cell types or tissues"/>
</dbReference>
<feature type="transmembrane region" description="Helical" evidence="10">
    <location>
        <begin position="164"/>
        <end position="184"/>
    </location>
</feature>
<keyword evidence="6 10" id="KW-0472">Membrane</keyword>
<keyword evidence="3" id="KW-1003">Cell membrane</keyword>
<dbReference type="InterPro" id="IPR050327">
    <property type="entry name" value="Proton-linked_MCT"/>
</dbReference>
<dbReference type="AlphaFoldDB" id="A0A1L8FE45"/>
<comment type="similarity">
    <text evidence="2">Belongs to the major facilitator superfamily. Monocarboxylate porter (TC 2.A.1.13) family.</text>
</comment>
<evidence type="ECO:0000313" key="13">
    <source>
        <dbReference type="RefSeq" id="XP_018082811.1"/>
    </source>
</evidence>
<dbReference type="STRING" id="8355.A0A1L8FE45"/>
<dbReference type="Xenbase" id="XB-GENE-17335895">
    <property type="gene designation" value="slc16a9.S"/>
</dbReference>
<evidence type="ECO:0000256" key="5">
    <source>
        <dbReference type="ARBA" id="ARBA00022989"/>
    </source>
</evidence>
<dbReference type="CTD" id="108697363"/>
<evidence type="ECO:0000256" key="4">
    <source>
        <dbReference type="ARBA" id="ARBA00022692"/>
    </source>
</evidence>
<feature type="transmembrane region" description="Helical" evidence="10">
    <location>
        <begin position="139"/>
        <end position="158"/>
    </location>
</feature>
<evidence type="ECO:0000256" key="9">
    <source>
        <dbReference type="ARBA" id="ARBA00058966"/>
    </source>
</evidence>
<dbReference type="PaxDb" id="8355-A0A1L8FE45"/>
<keyword evidence="11" id="KW-1185">Reference proteome</keyword>
<accession>A0A1L8FE45</accession>
<feature type="transmembrane region" description="Helical" evidence="10">
    <location>
        <begin position="54"/>
        <end position="75"/>
    </location>
</feature>
<evidence type="ECO:0000256" key="10">
    <source>
        <dbReference type="SAM" id="Phobius"/>
    </source>
</evidence>
<keyword evidence="5 10" id="KW-1133">Transmembrane helix</keyword>
<dbReference type="GO" id="GO:0008028">
    <property type="term" value="F:monocarboxylic acid transmembrane transporter activity"/>
    <property type="evidence" value="ECO:0000318"/>
    <property type="project" value="GO_Central"/>
</dbReference>
<dbReference type="Pfam" id="PF07690">
    <property type="entry name" value="MFS_1"/>
    <property type="match status" value="1"/>
</dbReference>
<dbReference type="KEGG" id="xla:108697363"/>
<feature type="transmembrane region" description="Helical" evidence="10">
    <location>
        <begin position="82"/>
        <end position="100"/>
    </location>
</feature>
<evidence type="ECO:0000256" key="3">
    <source>
        <dbReference type="ARBA" id="ARBA00022475"/>
    </source>
</evidence>
<name>A0A1L8FE45_XENLA</name>
<feature type="transmembrane region" description="Helical" evidence="10">
    <location>
        <begin position="382"/>
        <end position="405"/>
    </location>
</feature>
<protein>
    <recommendedName>
        <fullName evidence="7">Monocarboxylate transporter 9</fullName>
    </recommendedName>
    <alternativeName>
        <fullName evidence="8">Solute carrier family 16 member 9</fullName>
    </alternativeName>
</protein>
<evidence type="ECO:0000313" key="15">
    <source>
        <dbReference type="Xenbase" id="XB-GENE-17335895"/>
    </source>
</evidence>
<dbReference type="RefSeq" id="XP_041426793.1">
    <property type="nucleotide sequence ID" value="XM_041570859.1"/>
</dbReference>
<feature type="transmembrane region" description="Helical" evidence="10">
    <location>
        <begin position="12"/>
        <end position="34"/>
    </location>
</feature>
<evidence type="ECO:0000256" key="1">
    <source>
        <dbReference type="ARBA" id="ARBA00004651"/>
    </source>
</evidence>
<keyword evidence="4 10" id="KW-0812">Transmembrane</keyword>
<reference evidence="12 13" key="1">
    <citation type="submission" date="2025-04" db="UniProtKB">
        <authorList>
            <consortium name="RefSeq"/>
        </authorList>
    </citation>
    <scope>IDENTIFICATION</scope>
    <source>
        <strain evidence="12 13">J_2021</strain>
        <tissue evidence="12 13">Erythrocytes</tissue>
    </source>
</reference>
<evidence type="ECO:0000313" key="14">
    <source>
        <dbReference type="RefSeq" id="XP_041426793.1"/>
    </source>
</evidence>
<evidence type="ECO:0000256" key="6">
    <source>
        <dbReference type="ARBA" id="ARBA00023136"/>
    </source>
</evidence>
<comment type="function">
    <text evidence="9">Extracellular pH-and Na(+)-sensitive low-affinity creatine transporter. Also functions as a pH-independent carnitine efflux transporter.</text>
</comment>
<dbReference type="GO" id="GO:1905039">
    <property type="term" value="P:carboxylic acid transmembrane transport"/>
    <property type="evidence" value="ECO:0000318"/>
    <property type="project" value="GO_Central"/>
</dbReference>
<dbReference type="FunFam" id="1.20.1250.20:FF:000127">
    <property type="entry name" value="Monocarboxylate transporter 9 isoform X2"/>
    <property type="match status" value="1"/>
</dbReference>
<dbReference type="GO" id="GO:0005886">
    <property type="term" value="C:plasma membrane"/>
    <property type="evidence" value="ECO:0000318"/>
    <property type="project" value="GO_Central"/>
</dbReference>
<dbReference type="PANTHER" id="PTHR11360">
    <property type="entry name" value="MONOCARBOXYLATE TRANSPORTER"/>
    <property type="match status" value="1"/>
</dbReference>
<organism evidence="11 14">
    <name type="scientific">Xenopus laevis</name>
    <name type="common">African clawed frog</name>
    <dbReference type="NCBI Taxonomy" id="8355"/>
    <lineage>
        <taxon>Eukaryota</taxon>
        <taxon>Metazoa</taxon>
        <taxon>Chordata</taxon>
        <taxon>Craniata</taxon>
        <taxon>Vertebrata</taxon>
        <taxon>Euteleostomi</taxon>
        <taxon>Amphibia</taxon>
        <taxon>Batrachia</taxon>
        <taxon>Anura</taxon>
        <taxon>Pipoidea</taxon>
        <taxon>Pipidae</taxon>
        <taxon>Xenopodinae</taxon>
        <taxon>Xenopus</taxon>
        <taxon>Xenopus</taxon>
    </lineage>
</organism>
<feature type="transmembrane region" description="Helical" evidence="10">
    <location>
        <begin position="449"/>
        <end position="473"/>
    </location>
</feature>
<evidence type="ECO:0000256" key="2">
    <source>
        <dbReference type="ARBA" id="ARBA00006727"/>
    </source>
</evidence>